<organism evidence="1 2">
    <name type="scientific">Chiloscyllium punctatum</name>
    <name type="common">Brownbanded bambooshark</name>
    <name type="synonym">Hemiscyllium punctatum</name>
    <dbReference type="NCBI Taxonomy" id="137246"/>
    <lineage>
        <taxon>Eukaryota</taxon>
        <taxon>Metazoa</taxon>
        <taxon>Chordata</taxon>
        <taxon>Craniata</taxon>
        <taxon>Vertebrata</taxon>
        <taxon>Chondrichthyes</taxon>
        <taxon>Elasmobranchii</taxon>
        <taxon>Galeomorphii</taxon>
        <taxon>Galeoidea</taxon>
        <taxon>Orectolobiformes</taxon>
        <taxon>Hemiscylliidae</taxon>
        <taxon>Chiloscyllium</taxon>
    </lineage>
</organism>
<keyword evidence="2" id="KW-1185">Reference proteome</keyword>
<protein>
    <submittedName>
        <fullName evidence="1">Uncharacterized protein</fullName>
    </submittedName>
</protein>
<reference evidence="1 2" key="1">
    <citation type="journal article" date="2018" name="Nat. Ecol. Evol.">
        <title>Shark genomes provide insights into elasmobranch evolution and the origin of vertebrates.</title>
        <authorList>
            <person name="Hara Y"/>
            <person name="Yamaguchi K"/>
            <person name="Onimaru K"/>
            <person name="Kadota M"/>
            <person name="Koyanagi M"/>
            <person name="Keeley SD"/>
            <person name="Tatsumi K"/>
            <person name="Tanaka K"/>
            <person name="Motone F"/>
            <person name="Kageyama Y"/>
            <person name="Nozu R"/>
            <person name="Adachi N"/>
            <person name="Nishimura O"/>
            <person name="Nakagawa R"/>
            <person name="Tanegashima C"/>
            <person name="Kiyatake I"/>
            <person name="Matsumoto R"/>
            <person name="Murakumo K"/>
            <person name="Nishida K"/>
            <person name="Terakita A"/>
            <person name="Kuratani S"/>
            <person name="Sato K"/>
            <person name="Hyodo S Kuraku.S."/>
        </authorList>
    </citation>
    <scope>NUCLEOTIDE SEQUENCE [LARGE SCALE GENOMIC DNA]</scope>
</reference>
<evidence type="ECO:0000313" key="2">
    <source>
        <dbReference type="Proteomes" id="UP000287033"/>
    </source>
</evidence>
<gene>
    <name evidence="1" type="ORF">chiPu_0004740</name>
</gene>
<evidence type="ECO:0000313" key="1">
    <source>
        <dbReference type="EMBL" id="GCC26324.1"/>
    </source>
</evidence>
<sequence length="72" mass="8821">MEILDWPYFYLALKQEKCWTGYYTPPLGKKERAREEIETDQEIKLRPRLEVYTLTREPREDPAGEESWDQKR</sequence>
<dbReference type="EMBL" id="BEZZ01000118">
    <property type="protein sequence ID" value="GCC26324.1"/>
    <property type="molecule type" value="Genomic_DNA"/>
</dbReference>
<proteinExistence type="predicted"/>
<accession>A0A401S7F2</accession>
<name>A0A401S7F2_CHIPU</name>
<comment type="caution">
    <text evidence="1">The sequence shown here is derived from an EMBL/GenBank/DDBJ whole genome shotgun (WGS) entry which is preliminary data.</text>
</comment>
<dbReference type="AlphaFoldDB" id="A0A401S7F2"/>
<dbReference type="Proteomes" id="UP000287033">
    <property type="component" value="Unassembled WGS sequence"/>
</dbReference>